<keyword evidence="2" id="KW-0378">Hydrolase</keyword>
<dbReference type="InterPro" id="IPR000407">
    <property type="entry name" value="GDA1_CD39_NTPase"/>
</dbReference>
<keyword evidence="5" id="KW-1185">Reference proteome</keyword>
<evidence type="ECO:0000256" key="3">
    <source>
        <dbReference type="SAM" id="MobiDB-lite"/>
    </source>
</evidence>
<feature type="compositionally biased region" description="Polar residues" evidence="3">
    <location>
        <begin position="1"/>
        <end position="16"/>
    </location>
</feature>
<name>A0AAV2LNG2_KNICA</name>
<dbReference type="Pfam" id="PF01150">
    <property type="entry name" value="GDA1_CD39"/>
    <property type="match status" value="1"/>
</dbReference>
<dbReference type="Proteomes" id="UP001497482">
    <property type="component" value="Chromosome 4"/>
</dbReference>
<evidence type="ECO:0000313" key="5">
    <source>
        <dbReference type="Proteomes" id="UP001497482"/>
    </source>
</evidence>
<evidence type="ECO:0000313" key="4">
    <source>
        <dbReference type="EMBL" id="CAL1603890.1"/>
    </source>
</evidence>
<comment type="similarity">
    <text evidence="1">Belongs to the GDA1/CD39 NTPase family.</text>
</comment>
<dbReference type="GO" id="GO:0007018">
    <property type="term" value="P:microtubule-based movement"/>
    <property type="evidence" value="ECO:0007669"/>
    <property type="project" value="InterPro"/>
</dbReference>
<feature type="region of interest" description="Disordered" evidence="3">
    <location>
        <begin position="1"/>
        <end position="21"/>
    </location>
</feature>
<dbReference type="PANTHER" id="PTHR21608:SF8">
    <property type="entry name" value="KINESIN-LIKE PROTEIN KIF26B"/>
    <property type="match status" value="1"/>
</dbReference>
<evidence type="ECO:0000256" key="1">
    <source>
        <dbReference type="ARBA" id="ARBA00009283"/>
    </source>
</evidence>
<dbReference type="GO" id="GO:0003777">
    <property type="term" value="F:microtubule motor activity"/>
    <property type="evidence" value="ECO:0007669"/>
    <property type="project" value="InterPro"/>
</dbReference>
<organism evidence="4 5">
    <name type="scientific">Knipowitschia caucasica</name>
    <name type="common">Caucasian dwarf goby</name>
    <name type="synonym">Pomatoschistus caucasicus</name>
    <dbReference type="NCBI Taxonomy" id="637954"/>
    <lineage>
        <taxon>Eukaryota</taxon>
        <taxon>Metazoa</taxon>
        <taxon>Chordata</taxon>
        <taxon>Craniata</taxon>
        <taxon>Vertebrata</taxon>
        <taxon>Euteleostomi</taxon>
        <taxon>Actinopterygii</taxon>
        <taxon>Neopterygii</taxon>
        <taxon>Teleostei</taxon>
        <taxon>Neoteleostei</taxon>
        <taxon>Acanthomorphata</taxon>
        <taxon>Gobiaria</taxon>
        <taxon>Gobiiformes</taxon>
        <taxon>Gobioidei</taxon>
        <taxon>Gobiidae</taxon>
        <taxon>Gobiinae</taxon>
        <taxon>Knipowitschia</taxon>
    </lineage>
</organism>
<proteinExistence type="inferred from homology"/>
<protein>
    <submittedName>
        <fullName evidence="4">Uncharacterized protein</fullName>
    </submittedName>
</protein>
<reference evidence="4 5" key="1">
    <citation type="submission" date="2024-04" db="EMBL/GenBank/DDBJ databases">
        <authorList>
            <person name="Waldvogel A.-M."/>
            <person name="Schoenle A."/>
        </authorList>
    </citation>
    <scope>NUCLEOTIDE SEQUENCE [LARGE SCALE GENOMIC DNA]</scope>
</reference>
<dbReference type="GO" id="GO:0016787">
    <property type="term" value="F:hydrolase activity"/>
    <property type="evidence" value="ECO:0007669"/>
    <property type="project" value="UniProtKB-KW"/>
</dbReference>
<dbReference type="AlphaFoldDB" id="A0AAV2LNG2"/>
<dbReference type="PANTHER" id="PTHR21608">
    <property type="entry name" value="KINESIN-LIKE PROTEIN CG14535"/>
    <property type="match status" value="1"/>
</dbReference>
<evidence type="ECO:0000256" key="2">
    <source>
        <dbReference type="ARBA" id="ARBA00022801"/>
    </source>
</evidence>
<dbReference type="EMBL" id="OZ035826">
    <property type="protein sequence ID" value="CAL1603890.1"/>
    <property type="molecule type" value="Genomic_DNA"/>
</dbReference>
<gene>
    <name evidence="4" type="ORF">KC01_LOCUS31492</name>
</gene>
<dbReference type="Gene3D" id="3.30.420.40">
    <property type="match status" value="1"/>
</dbReference>
<dbReference type="InterPro" id="IPR027640">
    <property type="entry name" value="Kinesin-like_fam"/>
</dbReference>
<sequence>MSCSFSSLGVTESSGISDYASDPKLAGESLKACMRDAERFVPSERHEETPLYLGATAGMRLLNEVELQQVYEADSLEYLQALEIVTDRLETRVNFCKAHLMMVTCFDVSSKHR</sequence>
<accession>A0AAV2LNG2</accession>